<protein>
    <submittedName>
        <fullName evidence="2">Uncharacterized protein</fullName>
    </submittedName>
</protein>
<evidence type="ECO:0000256" key="1">
    <source>
        <dbReference type="SAM" id="MobiDB-lite"/>
    </source>
</evidence>
<reference evidence="2 3" key="1">
    <citation type="submission" date="2019-11" db="EMBL/GenBank/DDBJ databases">
        <title>Whole genome sequence of Oryza granulata.</title>
        <authorList>
            <person name="Li W."/>
        </authorList>
    </citation>
    <scope>NUCLEOTIDE SEQUENCE [LARGE SCALE GENOMIC DNA]</scope>
    <source>
        <strain evidence="3">cv. Menghai</strain>
        <tissue evidence="2">Leaf</tissue>
    </source>
</reference>
<proteinExistence type="predicted"/>
<gene>
    <name evidence="2" type="ORF">E2562_012057</name>
</gene>
<evidence type="ECO:0000313" key="3">
    <source>
        <dbReference type="Proteomes" id="UP000479710"/>
    </source>
</evidence>
<evidence type="ECO:0000313" key="2">
    <source>
        <dbReference type="EMBL" id="KAF0906607.1"/>
    </source>
</evidence>
<name>A0A6G1D2N6_9ORYZ</name>
<comment type="caution">
    <text evidence="2">The sequence shown here is derived from an EMBL/GenBank/DDBJ whole genome shotgun (WGS) entry which is preliminary data.</text>
</comment>
<organism evidence="2 3">
    <name type="scientific">Oryza meyeriana var. granulata</name>
    <dbReference type="NCBI Taxonomy" id="110450"/>
    <lineage>
        <taxon>Eukaryota</taxon>
        <taxon>Viridiplantae</taxon>
        <taxon>Streptophyta</taxon>
        <taxon>Embryophyta</taxon>
        <taxon>Tracheophyta</taxon>
        <taxon>Spermatophyta</taxon>
        <taxon>Magnoliopsida</taxon>
        <taxon>Liliopsida</taxon>
        <taxon>Poales</taxon>
        <taxon>Poaceae</taxon>
        <taxon>BOP clade</taxon>
        <taxon>Oryzoideae</taxon>
        <taxon>Oryzeae</taxon>
        <taxon>Oryzinae</taxon>
        <taxon>Oryza</taxon>
        <taxon>Oryza meyeriana</taxon>
    </lineage>
</organism>
<keyword evidence="3" id="KW-1185">Reference proteome</keyword>
<dbReference type="EMBL" id="SPHZ02000007">
    <property type="protein sequence ID" value="KAF0906607.1"/>
    <property type="molecule type" value="Genomic_DNA"/>
</dbReference>
<accession>A0A6G1D2N6</accession>
<feature type="region of interest" description="Disordered" evidence="1">
    <location>
        <begin position="1"/>
        <end position="35"/>
    </location>
</feature>
<feature type="non-terminal residue" evidence="2">
    <location>
        <position position="1"/>
    </location>
</feature>
<dbReference type="AlphaFoldDB" id="A0A6G1D2N6"/>
<dbReference type="Proteomes" id="UP000479710">
    <property type="component" value="Unassembled WGS sequence"/>
</dbReference>
<sequence>LRESSSKHCRPSFLRRQGSATGATEPPCPDHREELLSSSLPPSLTLFILCPHAWSPPPCCRPATEVSIAHRRDPDVHGRGGGCGCGGRTGGSEEELQPRLSPHSCSHLAKKF</sequence>